<evidence type="ECO:0000313" key="3">
    <source>
        <dbReference type="EMBL" id="VDC59648.1"/>
    </source>
</evidence>
<feature type="compositionally biased region" description="Polar residues" evidence="1">
    <location>
        <begin position="17"/>
        <end position="30"/>
    </location>
</feature>
<dbReference type="AlphaFoldDB" id="A0A3P5YI79"/>
<feature type="region of interest" description="Disordered" evidence="1">
    <location>
        <begin position="14"/>
        <end position="39"/>
    </location>
</feature>
<evidence type="ECO:0000313" key="2">
    <source>
        <dbReference type="EMBL" id="CAG7861281.1"/>
    </source>
</evidence>
<dbReference type="Proteomes" id="UP000694005">
    <property type="component" value="Chromosome A09"/>
</dbReference>
<feature type="non-terminal residue" evidence="3">
    <location>
        <position position="39"/>
    </location>
</feature>
<sequence length="39" mass="4203">MSECVVVEIKEPKPVSAGNSMDNSGYSYYSESIDGSLDN</sequence>
<reference evidence="3" key="1">
    <citation type="submission" date="2018-11" db="EMBL/GenBank/DDBJ databases">
        <authorList>
            <consortium name="Genoscope - CEA"/>
            <person name="William W."/>
        </authorList>
    </citation>
    <scope>NUCLEOTIDE SEQUENCE</scope>
</reference>
<evidence type="ECO:0000256" key="1">
    <source>
        <dbReference type="SAM" id="MobiDB-lite"/>
    </source>
</evidence>
<name>A0A3P5YI79_BRACM</name>
<gene>
    <name evidence="3" type="ORF">BRAA09T37259Z</name>
    <name evidence="2" type="ORF">BRAPAZ1V2_A09P17480.2</name>
</gene>
<proteinExistence type="predicted"/>
<dbReference type="EMBL" id="LR031568">
    <property type="protein sequence ID" value="VDC59648.1"/>
    <property type="molecule type" value="Genomic_DNA"/>
</dbReference>
<protein>
    <submittedName>
        <fullName evidence="2">Uncharacterized protein</fullName>
    </submittedName>
</protein>
<dbReference type="Gramene" id="A09p17480.2_BraZ1">
    <property type="protein sequence ID" value="A09p17480.2_BraZ1.CDS.1"/>
    <property type="gene ID" value="A09g17480.2_BraZ1"/>
</dbReference>
<accession>A0A3P5YI79</accession>
<organism evidence="3">
    <name type="scientific">Brassica campestris</name>
    <name type="common">Field mustard</name>
    <dbReference type="NCBI Taxonomy" id="3711"/>
    <lineage>
        <taxon>Eukaryota</taxon>
        <taxon>Viridiplantae</taxon>
        <taxon>Streptophyta</taxon>
        <taxon>Embryophyta</taxon>
        <taxon>Tracheophyta</taxon>
        <taxon>Spermatophyta</taxon>
        <taxon>Magnoliopsida</taxon>
        <taxon>eudicotyledons</taxon>
        <taxon>Gunneridae</taxon>
        <taxon>Pentapetalae</taxon>
        <taxon>rosids</taxon>
        <taxon>malvids</taxon>
        <taxon>Brassicales</taxon>
        <taxon>Brassicaceae</taxon>
        <taxon>Brassiceae</taxon>
        <taxon>Brassica</taxon>
    </lineage>
</organism>
<dbReference type="EMBL" id="LS974625">
    <property type="protein sequence ID" value="CAG7861281.1"/>
    <property type="molecule type" value="Genomic_DNA"/>
</dbReference>